<sequence>MECNKIQLVAILSFIFLVQNIQGWGEEGHAITCKIAQARLTDAAADAVKQLLPAYANDDLSSVCTWADRVKFALRWTSALHYADTPPKLCNFQYARDCKDLNGVKDVCVVAAINNYTTQLLDYGKKDTQHNLTQALLFLSHYMGDVHQPLHTGFTTDKGGNTIDVHWYTRKQNLHHVSDDYNSHHHESSATISLSALLTEFLRFRFGMLTLLKQHKKDSMTITLMNTLRTFKKHHDKVADWEACSSDLATCPNVYASEGAKDACEYAYKDAPEDATLEGTLRLAQGGVRLAAALNNVFQ</sequence>
<evidence type="ECO:0000313" key="11">
    <source>
        <dbReference type="EMBL" id="CAI8605081.1"/>
    </source>
</evidence>
<keyword evidence="12" id="KW-1185">Reference proteome</keyword>
<feature type="chain" id="PRO_5043359376" description="Aspergillus nuclease S1" evidence="10">
    <location>
        <begin position="24"/>
        <end position="299"/>
    </location>
</feature>
<keyword evidence="5" id="KW-0479">Metal-binding</keyword>
<keyword evidence="6" id="KW-0255">Endonuclease</keyword>
<dbReference type="Pfam" id="PF02265">
    <property type="entry name" value="S1-P1_nuclease"/>
    <property type="match status" value="1"/>
</dbReference>
<comment type="similarity">
    <text evidence="2">Belongs to the nuclease type I family.</text>
</comment>
<evidence type="ECO:0000256" key="10">
    <source>
        <dbReference type="SAM" id="SignalP"/>
    </source>
</evidence>
<dbReference type="PANTHER" id="PTHR33146">
    <property type="entry name" value="ENDONUCLEASE 4"/>
    <property type="match status" value="1"/>
</dbReference>
<name>A0AAV1A491_VICFA</name>
<evidence type="ECO:0000256" key="1">
    <source>
        <dbReference type="ARBA" id="ARBA00000245"/>
    </source>
</evidence>
<dbReference type="SUPFAM" id="SSF48537">
    <property type="entry name" value="Phospholipase C/P1 nuclease"/>
    <property type="match status" value="1"/>
</dbReference>
<keyword evidence="9" id="KW-0325">Glycoprotein</keyword>
<organism evidence="11 12">
    <name type="scientific">Vicia faba</name>
    <name type="common">Broad bean</name>
    <name type="synonym">Faba vulgaris</name>
    <dbReference type="NCBI Taxonomy" id="3906"/>
    <lineage>
        <taxon>Eukaryota</taxon>
        <taxon>Viridiplantae</taxon>
        <taxon>Streptophyta</taxon>
        <taxon>Embryophyta</taxon>
        <taxon>Tracheophyta</taxon>
        <taxon>Spermatophyta</taxon>
        <taxon>Magnoliopsida</taxon>
        <taxon>eudicotyledons</taxon>
        <taxon>Gunneridae</taxon>
        <taxon>Pentapetalae</taxon>
        <taxon>rosids</taxon>
        <taxon>fabids</taxon>
        <taxon>Fabales</taxon>
        <taxon>Fabaceae</taxon>
        <taxon>Papilionoideae</taxon>
        <taxon>50 kb inversion clade</taxon>
        <taxon>NPAAA clade</taxon>
        <taxon>Hologalegina</taxon>
        <taxon>IRL clade</taxon>
        <taxon>Fabeae</taxon>
        <taxon>Vicia</taxon>
    </lineage>
</organism>
<evidence type="ECO:0000256" key="2">
    <source>
        <dbReference type="ARBA" id="ARBA00009547"/>
    </source>
</evidence>
<gene>
    <name evidence="11" type="ORF">VFH_III165200</name>
</gene>
<protein>
    <recommendedName>
        <fullName evidence="3">Aspergillus nuclease S1</fullName>
        <ecNumber evidence="3">3.1.30.1</ecNumber>
    </recommendedName>
</protein>
<evidence type="ECO:0000256" key="8">
    <source>
        <dbReference type="ARBA" id="ARBA00023157"/>
    </source>
</evidence>
<dbReference type="GO" id="GO:0000014">
    <property type="term" value="F:single-stranded DNA endodeoxyribonuclease activity"/>
    <property type="evidence" value="ECO:0007669"/>
    <property type="project" value="UniProtKB-ARBA"/>
</dbReference>
<evidence type="ECO:0000256" key="6">
    <source>
        <dbReference type="ARBA" id="ARBA00022759"/>
    </source>
</evidence>
<dbReference type="InterPro" id="IPR003154">
    <property type="entry name" value="S1/P1nuclease"/>
</dbReference>
<dbReference type="CDD" id="cd11010">
    <property type="entry name" value="S1-P1_nuclease"/>
    <property type="match status" value="1"/>
</dbReference>
<dbReference type="InterPro" id="IPR008947">
    <property type="entry name" value="PLipase_C/P1_nuclease_dom_sf"/>
</dbReference>
<evidence type="ECO:0000256" key="5">
    <source>
        <dbReference type="ARBA" id="ARBA00022723"/>
    </source>
</evidence>
<evidence type="ECO:0000256" key="3">
    <source>
        <dbReference type="ARBA" id="ARBA00012562"/>
    </source>
</evidence>
<comment type="catalytic activity">
    <reaction evidence="1">
        <text>Endonucleolytic cleavage to 5'-phosphomononucleotide and 5'-phosphooligonucleotide end-products.</text>
        <dbReference type="EC" id="3.1.30.1"/>
    </reaction>
</comment>
<evidence type="ECO:0000256" key="9">
    <source>
        <dbReference type="ARBA" id="ARBA00023180"/>
    </source>
</evidence>
<keyword evidence="4" id="KW-0540">Nuclease</keyword>
<dbReference type="Proteomes" id="UP001157006">
    <property type="component" value="Chromosome 3"/>
</dbReference>
<dbReference type="GO" id="GO:0003676">
    <property type="term" value="F:nucleic acid binding"/>
    <property type="evidence" value="ECO:0007669"/>
    <property type="project" value="InterPro"/>
</dbReference>
<dbReference type="GO" id="GO:0046872">
    <property type="term" value="F:metal ion binding"/>
    <property type="evidence" value="ECO:0007669"/>
    <property type="project" value="UniProtKB-KW"/>
</dbReference>
<accession>A0AAV1A491</accession>
<reference evidence="11 12" key="1">
    <citation type="submission" date="2023-01" db="EMBL/GenBank/DDBJ databases">
        <authorList>
            <person name="Kreplak J."/>
        </authorList>
    </citation>
    <scope>NUCLEOTIDE SEQUENCE [LARGE SCALE GENOMIC DNA]</scope>
</reference>
<proteinExistence type="inferred from homology"/>
<dbReference type="EC" id="3.1.30.1" evidence="3"/>
<dbReference type="AlphaFoldDB" id="A0AAV1A491"/>
<evidence type="ECO:0000313" key="12">
    <source>
        <dbReference type="Proteomes" id="UP001157006"/>
    </source>
</evidence>
<dbReference type="GO" id="GO:0004521">
    <property type="term" value="F:RNA endonuclease activity"/>
    <property type="evidence" value="ECO:0007669"/>
    <property type="project" value="UniProtKB-ARBA"/>
</dbReference>
<feature type="signal peptide" evidence="10">
    <location>
        <begin position="1"/>
        <end position="23"/>
    </location>
</feature>
<dbReference type="GO" id="GO:0006308">
    <property type="term" value="P:DNA catabolic process"/>
    <property type="evidence" value="ECO:0007669"/>
    <property type="project" value="InterPro"/>
</dbReference>
<keyword evidence="8" id="KW-1015">Disulfide bond</keyword>
<dbReference type="Gene3D" id="1.10.575.10">
    <property type="entry name" value="P1 Nuclease"/>
    <property type="match status" value="1"/>
</dbReference>
<evidence type="ECO:0000256" key="4">
    <source>
        <dbReference type="ARBA" id="ARBA00022722"/>
    </source>
</evidence>
<dbReference type="EMBL" id="OX451738">
    <property type="protein sequence ID" value="CAI8605081.1"/>
    <property type="molecule type" value="Genomic_DNA"/>
</dbReference>
<keyword evidence="7" id="KW-0378">Hydrolase</keyword>
<dbReference type="PANTHER" id="PTHR33146:SF27">
    <property type="entry name" value="ENDONUCLEASE 2"/>
    <property type="match status" value="1"/>
</dbReference>
<keyword evidence="10" id="KW-0732">Signal</keyword>
<evidence type="ECO:0000256" key="7">
    <source>
        <dbReference type="ARBA" id="ARBA00022801"/>
    </source>
</evidence>